<dbReference type="Proteomes" id="UP000614350">
    <property type="component" value="Unassembled WGS sequence"/>
</dbReference>
<protein>
    <submittedName>
        <fullName evidence="2">Uncharacterized protein</fullName>
    </submittedName>
</protein>
<reference evidence="2" key="1">
    <citation type="journal article" date="2020" name="G3 (Bethesda)">
        <title>High-Quality Assemblies for Three Invasive Social Wasps from the &lt;i&gt;Vespula&lt;/i&gt; Genus.</title>
        <authorList>
            <person name="Harrop T.W.R."/>
            <person name="Guhlin J."/>
            <person name="McLaughlin G.M."/>
            <person name="Permina E."/>
            <person name="Stockwell P."/>
            <person name="Gilligan J."/>
            <person name="Le Lec M.F."/>
            <person name="Gruber M.A.M."/>
            <person name="Quinn O."/>
            <person name="Lovegrove M."/>
            <person name="Duncan E.J."/>
            <person name="Remnant E.J."/>
            <person name="Van Eeckhoven J."/>
            <person name="Graham B."/>
            <person name="Knapp R.A."/>
            <person name="Langford K.W."/>
            <person name="Kronenberg Z."/>
            <person name="Press M.O."/>
            <person name="Eacker S.M."/>
            <person name="Wilson-Rankin E.E."/>
            <person name="Purcell J."/>
            <person name="Lester P.J."/>
            <person name="Dearden P.K."/>
        </authorList>
    </citation>
    <scope>NUCLEOTIDE SEQUENCE</scope>
    <source>
        <strain evidence="2">Marl-1</strain>
    </source>
</reference>
<accession>A0A834K8W6</accession>
<dbReference type="AlphaFoldDB" id="A0A834K8W6"/>
<evidence type="ECO:0000313" key="2">
    <source>
        <dbReference type="EMBL" id="KAF7402276.1"/>
    </source>
</evidence>
<comment type="caution">
    <text evidence="2">The sequence shown here is derived from an EMBL/GenBank/DDBJ whole genome shotgun (WGS) entry which is preliminary data.</text>
</comment>
<feature type="compositionally biased region" description="Basic and acidic residues" evidence="1">
    <location>
        <begin position="66"/>
        <end position="79"/>
    </location>
</feature>
<dbReference type="EMBL" id="JACSEA010000004">
    <property type="protein sequence ID" value="KAF7402276.1"/>
    <property type="molecule type" value="Genomic_DNA"/>
</dbReference>
<gene>
    <name evidence="2" type="ORF">HZH66_004543</name>
</gene>
<keyword evidence="3" id="KW-1185">Reference proteome</keyword>
<evidence type="ECO:0000256" key="1">
    <source>
        <dbReference type="SAM" id="MobiDB-lite"/>
    </source>
</evidence>
<name>A0A834K8W6_VESVU</name>
<evidence type="ECO:0000313" key="3">
    <source>
        <dbReference type="Proteomes" id="UP000614350"/>
    </source>
</evidence>
<sequence>METRIMEEVEEEEEDKEIKLQEFGRSKEKTKREMVVPSKRHRQVLVPVCIGISSVPSRWQRISEAEYEQEKLETGRDGGGEGGGGRGGEEEEVSSETTVNGIPWNFAVSHVYPRFPHLNRSF</sequence>
<organism evidence="2 3">
    <name type="scientific">Vespula vulgaris</name>
    <name type="common">Yellow jacket</name>
    <name type="synonym">Wasp</name>
    <dbReference type="NCBI Taxonomy" id="7454"/>
    <lineage>
        <taxon>Eukaryota</taxon>
        <taxon>Metazoa</taxon>
        <taxon>Ecdysozoa</taxon>
        <taxon>Arthropoda</taxon>
        <taxon>Hexapoda</taxon>
        <taxon>Insecta</taxon>
        <taxon>Pterygota</taxon>
        <taxon>Neoptera</taxon>
        <taxon>Endopterygota</taxon>
        <taxon>Hymenoptera</taxon>
        <taxon>Apocrita</taxon>
        <taxon>Aculeata</taxon>
        <taxon>Vespoidea</taxon>
        <taxon>Vespidae</taxon>
        <taxon>Vespinae</taxon>
        <taxon>Vespula</taxon>
    </lineage>
</organism>
<proteinExistence type="predicted"/>
<feature type="region of interest" description="Disordered" evidence="1">
    <location>
        <begin position="66"/>
        <end position="100"/>
    </location>
</feature>